<dbReference type="EMBL" id="LCDB01000006">
    <property type="protein sequence ID" value="KKS44580.1"/>
    <property type="molecule type" value="Genomic_DNA"/>
</dbReference>
<dbReference type="Gene3D" id="3.20.20.70">
    <property type="entry name" value="Aldolase class I"/>
    <property type="match status" value="1"/>
</dbReference>
<dbReference type="SFLD" id="SFLDG01067">
    <property type="entry name" value="SPASM/twitch_domain_containing"/>
    <property type="match status" value="1"/>
</dbReference>
<evidence type="ECO:0000313" key="6">
    <source>
        <dbReference type="EMBL" id="KKS44580.1"/>
    </source>
</evidence>
<organism evidence="6 7">
    <name type="scientific">Candidatus Azambacteria bacterium GW2011_GWB1_42_17</name>
    <dbReference type="NCBI Taxonomy" id="1618615"/>
    <lineage>
        <taxon>Bacteria</taxon>
        <taxon>Candidatus Azamiibacteriota</taxon>
    </lineage>
</organism>
<dbReference type="CDD" id="cd01335">
    <property type="entry name" value="Radical_SAM"/>
    <property type="match status" value="1"/>
</dbReference>
<comment type="caution">
    <text evidence="6">The sequence shown here is derived from an EMBL/GenBank/DDBJ whole genome shotgun (WGS) entry which is preliminary data.</text>
</comment>
<keyword evidence="2" id="KW-0479">Metal-binding</keyword>
<proteinExistence type="predicted"/>
<dbReference type="GO" id="GO:0051536">
    <property type="term" value="F:iron-sulfur cluster binding"/>
    <property type="evidence" value="ECO:0007669"/>
    <property type="project" value="UniProtKB-KW"/>
</dbReference>
<feature type="domain" description="Radical SAM core" evidence="5">
    <location>
        <begin position="51"/>
        <end position="291"/>
    </location>
</feature>
<dbReference type="PANTHER" id="PTHR11228">
    <property type="entry name" value="RADICAL SAM DOMAIN PROTEIN"/>
    <property type="match status" value="1"/>
</dbReference>
<dbReference type="AlphaFoldDB" id="A0A0G0Z7B7"/>
<dbReference type="PANTHER" id="PTHR11228:SF7">
    <property type="entry name" value="PQQA PEPTIDE CYCLASE"/>
    <property type="match status" value="1"/>
</dbReference>
<keyword evidence="4" id="KW-0411">Iron-sulfur</keyword>
<keyword evidence="1" id="KW-0949">S-adenosyl-L-methionine</keyword>
<dbReference type="SFLD" id="SFLDS00029">
    <property type="entry name" value="Radical_SAM"/>
    <property type="match status" value="1"/>
</dbReference>
<evidence type="ECO:0000259" key="5">
    <source>
        <dbReference type="PROSITE" id="PS51918"/>
    </source>
</evidence>
<dbReference type="InterPro" id="IPR007197">
    <property type="entry name" value="rSAM"/>
</dbReference>
<name>A0A0G0Z7B7_9BACT</name>
<evidence type="ECO:0000256" key="4">
    <source>
        <dbReference type="ARBA" id="ARBA00023014"/>
    </source>
</evidence>
<evidence type="ECO:0000256" key="2">
    <source>
        <dbReference type="ARBA" id="ARBA00022723"/>
    </source>
</evidence>
<sequence length="414" mass="47551">MSVSKVEPKHDFAAKLRQPSLLPDVLKYVEWQKAVRKARAEGVALSEVPDWLGPFSINLDLTTACNYRCDHCIDFDILNSPIRYAHEKLMSSLTNMIARGLRSVIFIGGGEPTLYPKFGEMISFLKERNIQVAIVSNGSRNNVIYDNAEFFTEKDWVRLSLDAGTTDTFVRMHKPVKAITLEEICSWVPRIRDKNPRLQVGFSFIIVWESAEAAHKDGKVSIVPNIGEIVEATKLAREHRFNYISFKPFLTRYPSGAEVMDPSVISDFKQTINRIRLALDEAKAYETNDFRIVESTNLRVLETNSWQELTRQPKTCHMQAFHQVLSPIGLYNCPAWRGVEKGRIYDKKAYSDLDETKETQKQVADILTRFDSSQECAHITCLYNSANWWLEKAVKGDLTPEELEVLEEKFDYYF</sequence>
<gene>
    <name evidence="6" type="ORF">UV07_C0006G0002</name>
</gene>
<evidence type="ECO:0000313" key="7">
    <source>
        <dbReference type="Proteomes" id="UP000033986"/>
    </source>
</evidence>
<accession>A0A0G0Z7B7</accession>
<evidence type="ECO:0000256" key="3">
    <source>
        <dbReference type="ARBA" id="ARBA00023004"/>
    </source>
</evidence>
<reference evidence="6 7" key="1">
    <citation type="journal article" date="2015" name="Nature">
        <title>rRNA introns, odd ribosomes, and small enigmatic genomes across a large radiation of phyla.</title>
        <authorList>
            <person name="Brown C.T."/>
            <person name="Hug L.A."/>
            <person name="Thomas B.C."/>
            <person name="Sharon I."/>
            <person name="Castelle C.J."/>
            <person name="Singh A."/>
            <person name="Wilkins M.J."/>
            <person name="Williams K.H."/>
            <person name="Banfield J.F."/>
        </authorList>
    </citation>
    <scope>NUCLEOTIDE SEQUENCE [LARGE SCALE GENOMIC DNA]</scope>
</reference>
<dbReference type="SUPFAM" id="SSF102114">
    <property type="entry name" value="Radical SAM enzymes"/>
    <property type="match status" value="1"/>
</dbReference>
<evidence type="ECO:0000256" key="1">
    <source>
        <dbReference type="ARBA" id="ARBA00022691"/>
    </source>
</evidence>
<dbReference type="Proteomes" id="UP000033986">
    <property type="component" value="Unassembled WGS sequence"/>
</dbReference>
<dbReference type="Pfam" id="PF04055">
    <property type="entry name" value="Radical_SAM"/>
    <property type="match status" value="1"/>
</dbReference>
<dbReference type="InterPro" id="IPR058240">
    <property type="entry name" value="rSAM_sf"/>
</dbReference>
<dbReference type="PROSITE" id="PS51918">
    <property type="entry name" value="RADICAL_SAM"/>
    <property type="match status" value="1"/>
</dbReference>
<dbReference type="GO" id="GO:0046872">
    <property type="term" value="F:metal ion binding"/>
    <property type="evidence" value="ECO:0007669"/>
    <property type="project" value="UniProtKB-KW"/>
</dbReference>
<dbReference type="InterPro" id="IPR013785">
    <property type="entry name" value="Aldolase_TIM"/>
</dbReference>
<dbReference type="InterPro" id="IPR050377">
    <property type="entry name" value="Radical_SAM_PqqE_MftC-like"/>
</dbReference>
<protein>
    <submittedName>
        <fullName evidence="6">Radical SAM domain protein</fullName>
    </submittedName>
</protein>
<dbReference type="GO" id="GO:0003824">
    <property type="term" value="F:catalytic activity"/>
    <property type="evidence" value="ECO:0007669"/>
    <property type="project" value="InterPro"/>
</dbReference>
<keyword evidence="3" id="KW-0408">Iron</keyword>